<dbReference type="Pfam" id="PF02891">
    <property type="entry name" value="zf-MIZ"/>
    <property type="match status" value="1"/>
</dbReference>
<gene>
    <name evidence="18" type="ORF">M513_11501</name>
</gene>
<keyword evidence="2" id="KW-0812">Transmembrane</keyword>
<feature type="coiled-coil region" evidence="15">
    <location>
        <begin position="422"/>
        <end position="449"/>
    </location>
</feature>
<keyword evidence="7" id="KW-0378">Hydrolase</keyword>
<proteinExistence type="predicted"/>
<keyword evidence="19" id="KW-1185">Reference proteome</keyword>
<dbReference type="InterPro" id="IPR006884">
    <property type="entry name" value="Fzo/mitofusin_HR2"/>
</dbReference>
<dbReference type="CDD" id="cd16650">
    <property type="entry name" value="SP-RING_PIAS-like"/>
    <property type="match status" value="1"/>
</dbReference>
<dbReference type="Gene3D" id="3.30.40.10">
    <property type="entry name" value="Zinc/RING finger domain, C3HC4 (zinc finger)"/>
    <property type="match status" value="1"/>
</dbReference>
<dbReference type="GO" id="GO:0003924">
    <property type="term" value="F:GTPase activity"/>
    <property type="evidence" value="ECO:0007669"/>
    <property type="project" value="InterPro"/>
</dbReference>
<dbReference type="Pfam" id="PF00350">
    <property type="entry name" value="Dynamin_N"/>
    <property type="match status" value="1"/>
</dbReference>
<evidence type="ECO:0000256" key="13">
    <source>
        <dbReference type="ARBA" id="ARBA00023136"/>
    </source>
</evidence>
<dbReference type="EMBL" id="KL363319">
    <property type="protein sequence ID" value="KFD47638.1"/>
    <property type="molecule type" value="Genomic_DNA"/>
</dbReference>
<evidence type="ECO:0000256" key="4">
    <source>
        <dbReference type="ARBA" id="ARBA00022741"/>
    </source>
</evidence>
<keyword evidence="4" id="KW-0547">Nucleotide-binding</keyword>
<evidence type="ECO:0000256" key="11">
    <source>
        <dbReference type="ARBA" id="ARBA00023128"/>
    </source>
</evidence>
<evidence type="ECO:0000256" key="15">
    <source>
        <dbReference type="SAM" id="Coils"/>
    </source>
</evidence>
<feature type="domain" description="SP-RING-type" evidence="16">
    <location>
        <begin position="1071"/>
        <end position="1152"/>
    </location>
</feature>
<evidence type="ECO:0000259" key="16">
    <source>
        <dbReference type="PROSITE" id="PS51044"/>
    </source>
</evidence>
<dbReference type="GO" id="GO:0008053">
    <property type="term" value="P:mitochondrial fusion"/>
    <property type="evidence" value="ECO:0007669"/>
    <property type="project" value="InterPro"/>
</dbReference>
<keyword evidence="11" id="KW-0496">Mitochondrion</keyword>
<dbReference type="PROSITE" id="PS51718">
    <property type="entry name" value="G_DYNAMIN_2"/>
    <property type="match status" value="1"/>
</dbReference>
<dbReference type="PROSITE" id="PS51044">
    <property type="entry name" value="ZF_SP_RING"/>
    <property type="match status" value="1"/>
</dbReference>
<dbReference type="InterPro" id="IPR013083">
    <property type="entry name" value="Znf_RING/FYVE/PHD"/>
</dbReference>
<name>A0A085LRP2_9BILA</name>
<evidence type="ECO:0000256" key="12">
    <source>
        <dbReference type="ARBA" id="ARBA00023134"/>
    </source>
</evidence>
<feature type="coiled-coil region" evidence="15">
    <location>
        <begin position="733"/>
        <end position="775"/>
    </location>
</feature>
<evidence type="ECO:0000256" key="7">
    <source>
        <dbReference type="ARBA" id="ARBA00022801"/>
    </source>
</evidence>
<dbReference type="InterPro" id="IPR027417">
    <property type="entry name" value="P-loop_NTPase"/>
</dbReference>
<keyword evidence="5 14" id="KW-0863">Zinc-finger</keyword>
<dbReference type="PANTHER" id="PTHR10465">
    <property type="entry name" value="TRANSMEMBRANE GTPASE FZO1"/>
    <property type="match status" value="1"/>
</dbReference>
<evidence type="ECO:0000313" key="18">
    <source>
        <dbReference type="EMBL" id="KFD47638.1"/>
    </source>
</evidence>
<organism evidence="18 19">
    <name type="scientific">Trichuris suis</name>
    <name type="common">pig whipworm</name>
    <dbReference type="NCBI Taxonomy" id="68888"/>
    <lineage>
        <taxon>Eukaryota</taxon>
        <taxon>Metazoa</taxon>
        <taxon>Ecdysozoa</taxon>
        <taxon>Nematoda</taxon>
        <taxon>Enoplea</taxon>
        <taxon>Dorylaimia</taxon>
        <taxon>Trichinellida</taxon>
        <taxon>Trichuridae</taxon>
        <taxon>Trichuris</taxon>
    </lineage>
</organism>
<keyword evidence="13" id="KW-0472">Membrane</keyword>
<evidence type="ECO:0000256" key="8">
    <source>
        <dbReference type="ARBA" id="ARBA00022833"/>
    </source>
</evidence>
<keyword evidence="10 15" id="KW-0175">Coiled coil</keyword>
<evidence type="ECO:0000256" key="1">
    <source>
        <dbReference type="ARBA" id="ARBA00004374"/>
    </source>
</evidence>
<feature type="domain" description="Dynamin-type G" evidence="17">
    <location>
        <begin position="127"/>
        <end position="375"/>
    </location>
</feature>
<dbReference type="GO" id="GO:0005525">
    <property type="term" value="F:GTP binding"/>
    <property type="evidence" value="ECO:0007669"/>
    <property type="project" value="UniProtKB-KW"/>
</dbReference>
<dbReference type="SUPFAM" id="SSF57850">
    <property type="entry name" value="RING/U-box"/>
    <property type="match status" value="1"/>
</dbReference>
<evidence type="ECO:0000256" key="9">
    <source>
        <dbReference type="ARBA" id="ARBA00022989"/>
    </source>
</evidence>
<keyword evidence="12" id="KW-0342">GTP-binding</keyword>
<keyword evidence="3" id="KW-0479">Metal-binding</keyword>
<dbReference type="CDD" id="cd09912">
    <property type="entry name" value="DLP_2"/>
    <property type="match status" value="1"/>
</dbReference>
<reference evidence="18 19" key="1">
    <citation type="journal article" date="2014" name="Nat. Genet.">
        <title>Genome and transcriptome of the porcine whipworm Trichuris suis.</title>
        <authorList>
            <person name="Jex A.R."/>
            <person name="Nejsum P."/>
            <person name="Schwarz E.M."/>
            <person name="Hu L."/>
            <person name="Young N.D."/>
            <person name="Hall R.S."/>
            <person name="Korhonen P.K."/>
            <person name="Liao S."/>
            <person name="Thamsborg S."/>
            <person name="Xia J."/>
            <person name="Xu P."/>
            <person name="Wang S."/>
            <person name="Scheerlinck J.P."/>
            <person name="Hofmann A."/>
            <person name="Sternberg P.W."/>
            <person name="Wang J."/>
            <person name="Gasser R.B."/>
        </authorList>
    </citation>
    <scope>NUCLEOTIDE SEQUENCE [LARGE SCALE GENOMIC DNA]</scope>
    <source>
        <strain evidence="18">DCEP-RM93M</strain>
    </source>
</reference>
<evidence type="ECO:0000313" key="19">
    <source>
        <dbReference type="Proteomes" id="UP000030764"/>
    </source>
</evidence>
<protein>
    <recommendedName>
        <fullName evidence="20">Dynamin-type G domain-containing protein</fullName>
    </recommendedName>
</protein>
<comment type="subcellular location">
    <subcellularLocation>
        <location evidence="1">Mitochondrion outer membrane</location>
        <topology evidence="1">Multi-pass membrane protein</topology>
    </subcellularLocation>
</comment>
<dbReference type="Pfam" id="PF04799">
    <property type="entry name" value="Fzo_mitofusin"/>
    <property type="match status" value="1"/>
</dbReference>
<evidence type="ECO:0000256" key="10">
    <source>
        <dbReference type="ARBA" id="ARBA00023054"/>
    </source>
</evidence>
<evidence type="ECO:0000256" key="2">
    <source>
        <dbReference type="ARBA" id="ARBA00022692"/>
    </source>
</evidence>
<accession>A0A085LRP2</accession>
<dbReference type="InterPro" id="IPR045063">
    <property type="entry name" value="Dynamin_N"/>
</dbReference>
<dbReference type="GO" id="GO:0005741">
    <property type="term" value="C:mitochondrial outer membrane"/>
    <property type="evidence" value="ECO:0007669"/>
    <property type="project" value="UniProtKB-SubCell"/>
</dbReference>
<dbReference type="InterPro" id="IPR030381">
    <property type="entry name" value="G_DYNAMIN_dom"/>
</dbReference>
<dbReference type="GO" id="GO:0008270">
    <property type="term" value="F:zinc ion binding"/>
    <property type="evidence" value="ECO:0007669"/>
    <property type="project" value="UniProtKB-KW"/>
</dbReference>
<dbReference type="InterPro" id="IPR027094">
    <property type="entry name" value="Mitofusin_fam"/>
</dbReference>
<dbReference type="PANTHER" id="PTHR10465:SF3">
    <property type="entry name" value="TRANSMEMBRANE GTPASE MARF-RELATED"/>
    <property type="match status" value="1"/>
</dbReference>
<keyword evidence="8" id="KW-0862">Zinc</keyword>
<evidence type="ECO:0000256" key="5">
    <source>
        <dbReference type="ARBA" id="ARBA00022771"/>
    </source>
</evidence>
<dbReference type="SUPFAM" id="SSF52540">
    <property type="entry name" value="P-loop containing nucleoside triphosphate hydrolases"/>
    <property type="match status" value="1"/>
</dbReference>
<dbReference type="Proteomes" id="UP000030764">
    <property type="component" value="Unassembled WGS sequence"/>
</dbReference>
<evidence type="ECO:0000256" key="14">
    <source>
        <dbReference type="PROSITE-ProRule" id="PRU00452"/>
    </source>
</evidence>
<dbReference type="Gene3D" id="3.40.50.300">
    <property type="entry name" value="P-loop containing nucleotide triphosphate hydrolases"/>
    <property type="match status" value="1"/>
</dbReference>
<evidence type="ECO:0000256" key="6">
    <source>
        <dbReference type="ARBA" id="ARBA00022787"/>
    </source>
</evidence>
<evidence type="ECO:0008006" key="20">
    <source>
        <dbReference type="Google" id="ProtNLM"/>
    </source>
</evidence>
<dbReference type="InterPro" id="IPR004181">
    <property type="entry name" value="Znf_MIZ"/>
</dbReference>
<keyword evidence="9" id="KW-1133">Transmembrane helix</keyword>
<dbReference type="GO" id="GO:0051646">
    <property type="term" value="P:mitochondrion localization"/>
    <property type="evidence" value="ECO:0007669"/>
    <property type="project" value="TreeGrafter"/>
</dbReference>
<evidence type="ECO:0000259" key="17">
    <source>
        <dbReference type="PROSITE" id="PS51718"/>
    </source>
</evidence>
<evidence type="ECO:0000256" key="3">
    <source>
        <dbReference type="ARBA" id="ARBA00022723"/>
    </source>
</evidence>
<dbReference type="FunFam" id="3.40.50.300:FF:002843">
    <property type="entry name" value="Mitofusin 2"/>
    <property type="match status" value="1"/>
</dbReference>
<keyword evidence="6" id="KW-1000">Mitochondrion outer membrane</keyword>
<sequence length="1417" mass="160267">MDVSLTPNGENEESYLHAKSSSSNRLYSANAKHSDFSDFSSPLQRFVEAKAKIQDIYRRIERCIDKIVLILSGKLRATQYQLFTDPSDVRLLSNLENASTCSSVESSVLAHVESFKAGVSQINGMLSRDHMKVVFFGRTSNGKSTVVNAMLHSKVLPYGMGHTTRCFLQVEGSSSGQKCLVKEGSDDNISLDSIDKMAHAFCSQEMGEDVLFRVLWPKTDSRLLQNEVVLVDSPGIDVTPQFDEWIDKHCLDADVFVLVCNAEATLTNAEKKFFQRVKAKLSRPNVFILNNRWDVCMMESEMVDQLRHQHTKRCMDFLVEELQVCDEVEAKNRIFFVSAREVLCRRLQRKGIASPSLMPVMNGAEERLEEFENFERQFEDGRQACSMTDERVTGLSKEKLCISKSAILTKFDSHVEKGKIICDDIYDTLNNLQKNVKSEKERCVRMYSKKEEIVRESRSRMSEFLLHIKNAANTLGMEVKEQISKEFNDQMIRLDTFVEHYAEKFTVDPCLMNAYKKELINQVDYVMNAELPERCSSRVLRQILTTERKLAGTIADLLPQEAREKAEMIAQTRQAFEFTFTVPCVELLNDFQEDLDFRFSLGISRLLSALSKERFYRMLMQGESRRQITAQADGTTQSSVMFTESPAISSALVKSASVVADGGVGFLLLCTVVKKVVGWPVLITIVVIYELVYLYERLCWNDRAKERAFKNQFCDHLGYKVKLLESTIVETCKHQVAREIKELSSRLTELANEELDTIQLEVEELKREGELLDEVSSVITPMNGCVSQFQIGMRRKRKTSPNCLDGKKIVTPVWLPPGDPYLATCFFGMDDVSYAEPGVREIVDFVEVATESEATTSKGKALSAQAAMLQSFVPVSQASGQTQRVENQPCIDFIENPYYTVLKRYIPANLFGHGGQCNNTCSSAVCSEYFKIKAEPCVYGPSVKIQFRVRVYDGKTISVDEYPYLFSLSINGMAVDVGKFPSLNNQDKLPVVRAKLLDVTRCFYGRDGLPFPVNIVRVNWSSMDKRKFICSIRFVLERTMDALLTQLQARPMFSSKDILESLFNSDDGRANDDDIKLCSAETSLSCPITFTRMNIPCRSVKCRHLDCFDARNLLLSNKEQIEWLCPLCRSRLNFDDLRVDELLTNILKNTVAEILKAEVLPDGSWIPIGDSVDEQRKRRSIKSENASGEDSDERLDIISVGSDEHFGSTYSSSTTSGITEVAADYQRPSEGMVRARMERNASPEIIDLTIDDSSSATSNSENTECNTGEDLFCDEASTAQQIDEAIPQQFERELPRLDTRRQCYPIVFLSRPDRYPQTTMTYRAEPIENIYYAPAGRLNIQQPYALRADIPNASPMTPAYLPTSSSVSNVLPVANRDQGAAAPIQPNVHCSYIYRPNVYLPHHLPRKVDTSDPTTMP</sequence>